<organism evidence="2 4">
    <name type="scientific">Gordonia amicalis</name>
    <dbReference type="NCBI Taxonomy" id="89053"/>
    <lineage>
        <taxon>Bacteria</taxon>
        <taxon>Bacillati</taxon>
        <taxon>Actinomycetota</taxon>
        <taxon>Actinomycetes</taxon>
        <taxon>Mycobacteriales</taxon>
        <taxon>Gordoniaceae</taxon>
        <taxon>Gordonia</taxon>
    </lineage>
</organism>
<evidence type="ECO:0000313" key="3">
    <source>
        <dbReference type="Proteomes" id="UP001185779"/>
    </source>
</evidence>
<evidence type="ECO:0000313" key="1">
    <source>
        <dbReference type="EMBL" id="MDV6308179.1"/>
    </source>
</evidence>
<dbReference type="RefSeq" id="WP_096272844.1">
    <property type="nucleotide sequence ID" value="NZ_JAPWIL010000034.1"/>
</dbReference>
<gene>
    <name evidence="1" type="ORF">R3P94_12780</name>
    <name evidence="2" type="ORF">R3Q15_08915</name>
</gene>
<dbReference type="Proteomes" id="UP001185922">
    <property type="component" value="Unassembled WGS sequence"/>
</dbReference>
<dbReference type="AlphaFoldDB" id="A0AAE4R7Z0"/>
<protein>
    <submittedName>
        <fullName evidence="2">Uncharacterized protein</fullName>
    </submittedName>
</protein>
<proteinExistence type="predicted"/>
<accession>A0AAE4R7Z0</accession>
<evidence type="ECO:0000313" key="4">
    <source>
        <dbReference type="Proteomes" id="UP001185922"/>
    </source>
</evidence>
<name>A0AAE4R7Z0_9ACTN</name>
<comment type="caution">
    <text evidence="2">The sequence shown here is derived from an EMBL/GenBank/DDBJ whole genome shotgun (WGS) entry which is preliminary data.</text>
</comment>
<keyword evidence="3" id="KW-1185">Reference proteome</keyword>
<dbReference type="EMBL" id="JAWLKI010000012">
    <property type="protein sequence ID" value="MDV6308179.1"/>
    <property type="molecule type" value="Genomic_DNA"/>
</dbReference>
<evidence type="ECO:0000313" key="2">
    <source>
        <dbReference type="EMBL" id="MDV6312010.1"/>
    </source>
</evidence>
<dbReference type="Proteomes" id="UP001185779">
    <property type="component" value="Unassembled WGS sequence"/>
</dbReference>
<reference evidence="2 3" key="1">
    <citation type="submission" date="2023-10" db="EMBL/GenBank/DDBJ databases">
        <title>Development of a sustainable strategy for remediation of hydrocarbon-contaminated territories based on the waste exchange concept.</title>
        <authorList>
            <person name="Krivoruchko A."/>
        </authorList>
    </citation>
    <scope>NUCLEOTIDE SEQUENCE</scope>
    <source>
        <strain evidence="1 3">IEGM 1266</strain>
        <strain evidence="2">IEGM 1279</strain>
    </source>
</reference>
<sequence length="85" mass="9398">MSAPTTAPVETLIRHGWDVWEQGATTDYYADRLRDAVWELEEAVDHQRPGVDLLARRVVQALTIATGDEVLAPMPAVAAWLGLDQ</sequence>
<dbReference type="EMBL" id="JAWLKH010000007">
    <property type="protein sequence ID" value="MDV6312010.1"/>
    <property type="molecule type" value="Genomic_DNA"/>
</dbReference>